<feature type="compositionally biased region" description="Low complexity" evidence="5">
    <location>
        <begin position="133"/>
        <end position="150"/>
    </location>
</feature>
<evidence type="ECO:0000256" key="4">
    <source>
        <dbReference type="PROSITE-ProRule" id="PRU00175"/>
    </source>
</evidence>
<dbReference type="Pfam" id="PF17123">
    <property type="entry name" value="zf-RING_11"/>
    <property type="match status" value="1"/>
</dbReference>
<dbReference type="PANTHER" id="PTHR15067">
    <property type="entry name" value="E3 UBIQUITIN-PROTEIN LIGASE RNF8"/>
    <property type="match status" value="1"/>
</dbReference>
<protein>
    <recommendedName>
        <fullName evidence="6">RING-type domain-containing protein</fullName>
    </recommendedName>
</protein>
<keyword evidence="3" id="KW-0862">Zinc</keyword>
<feature type="domain" description="RING-type" evidence="6">
    <location>
        <begin position="10"/>
        <end position="54"/>
    </location>
</feature>
<dbReference type="AlphaFoldDB" id="A0A8H7VSE0"/>
<evidence type="ECO:0000256" key="5">
    <source>
        <dbReference type="SAM" id="MobiDB-lite"/>
    </source>
</evidence>
<dbReference type="Proteomes" id="UP000646827">
    <property type="component" value="Unassembled WGS sequence"/>
</dbReference>
<dbReference type="GO" id="GO:0032153">
    <property type="term" value="C:cell division site"/>
    <property type="evidence" value="ECO:0007669"/>
    <property type="project" value="TreeGrafter"/>
</dbReference>
<accession>A0A8H7VSE0</accession>
<proteinExistence type="predicted"/>
<comment type="caution">
    <text evidence="7">The sequence shown here is derived from an EMBL/GenBank/DDBJ whole genome shotgun (WGS) entry which is preliminary data.</text>
</comment>
<dbReference type="GO" id="GO:0061630">
    <property type="term" value="F:ubiquitin protein ligase activity"/>
    <property type="evidence" value="ECO:0007669"/>
    <property type="project" value="TreeGrafter"/>
</dbReference>
<dbReference type="GO" id="GO:0016567">
    <property type="term" value="P:protein ubiquitination"/>
    <property type="evidence" value="ECO:0007669"/>
    <property type="project" value="TreeGrafter"/>
</dbReference>
<evidence type="ECO:0000259" key="6">
    <source>
        <dbReference type="PROSITE" id="PS50089"/>
    </source>
</evidence>
<evidence type="ECO:0000256" key="1">
    <source>
        <dbReference type="ARBA" id="ARBA00022723"/>
    </source>
</evidence>
<dbReference type="GO" id="GO:0006511">
    <property type="term" value="P:ubiquitin-dependent protein catabolic process"/>
    <property type="evidence" value="ECO:0007669"/>
    <property type="project" value="TreeGrafter"/>
</dbReference>
<keyword evidence="1" id="KW-0479">Metal-binding</keyword>
<feature type="region of interest" description="Disordered" evidence="5">
    <location>
        <begin position="67"/>
        <end position="167"/>
    </location>
</feature>
<evidence type="ECO:0000313" key="7">
    <source>
        <dbReference type="EMBL" id="KAG2225324.1"/>
    </source>
</evidence>
<dbReference type="SUPFAM" id="SSF57850">
    <property type="entry name" value="RING/U-box"/>
    <property type="match status" value="1"/>
</dbReference>
<reference evidence="7 8" key="1">
    <citation type="submission" date="2020-12" db="EMBL/GenBank/DDBJ databases">
        <title>Metabolic potential, ecology and presence of endohyphal bacteria is reflected in genomic diversity of Mucoromycotina.</title>
        <authorList>
            <person name="Muszewska A."/>
            <person name="Okrasinska A."/>
            <person name="Steczkiewicz K."/>
            <person name="Drgas O."/>
            <person name="Orlowska M."/>
            <person name="Perlinska-Lenart U."/>
            <person name="Aleksandrzak-Piekarczyk T."/>
            <person name="Szatraj K."/>
            <person name="Zielenkiewicz U."/>
            <person name="Pilsyk S."/>
            <person name="Malc E."/>
            <person name="Mieczkowski P."/>
            <person name="Kruszewska J.S."/>
            <person name="Biernat P."/>
            <person name="Pawlowska J."/>
        </authorList>
    </citation>
    <scope>NUCLEOTIDE SEQUENCE [LARGE SCALE GENOMIC DNA]</scope>
    <source>
        <strain evidence="7 8">CBS 142.35</strain>
    </source>
</reference>
<dbReference type="OrthoDB" id="687730at2759"/>
<dbReference type="GO" id="GO:0008270">
    <property type="term" value="F:zinc ion binding"/>
    <property type="evidence" value="ECO:0007669"/>
    <property type="project" value="UniProtKB-KW"/>
</dbReference>
<keyword evidence="8" id="KW-1185">Reference proteome</keyword>
<evidence type="ECO:0000256" key="3">
    <source>
        <dbReference type="ARBA" id="ARBA00022833"/>
    </source>
</evidence>
<organism evidence="7 8">
    <name type="scientific">Circinella minor</name>
    <dbReference type="NCBI Taxonomy" id="1195481"/>
    <lineage>
        <taxon>Eukaryota</taxon>
        <taxon>Fungi</taxon>
        <taxon>Fungi incertae sedis</taxon>
        <taxon>Mucoromycota</taxon>
        <taxon>Mucoromycotina</taxon>
        <taxon>Mucoromycetes</taxon>
        <taxon>Mucorales</taxon>
        <taxon>Lichtheimiaceae</taxon>
        <taxon>Circinella</taxon>
    </lineage>
</organism>
<keyword evidence="2 4" id="KW-0863">Zinc-finger</keyword>
<dbReference type="SMART" id="SM00184">
    <property type="entry name" value="RING"/>
    <property type="match status" value="1"/>
</dbReference>
<evidence type="ECO:0000313" key="8">
    <source>
        <dbReference type="Proteomes" id="UP000646827"/>
    </source>
</evidence>
<dbReference type="InterPro" id="IPR001841">
    <property type="entry name" value="Znf_RING"/>
</dbReference>
<dbReference type="GO" id="GO:0000151">
    <property type="term" value="C:ubiquitin ligase complex"/>
    <property type="evidence" value="ECO:0007669"/>
    <property type="project" value="TreeGrafter"/>
</dbReference>
<dbReference type="InterPro" id="IPR013083">
    <property type="entry name" value="Znf_RING/FYVE/PHD"/>
</dbReference>
<feature type="compositionally biased region" description="Polar residues" evidence="5">
    <location>
        <begin position="116"/>
        <end position="132"/>
    </location>
</feature>
<dbReference type="PROSITE" id="PS50089">
    <property type="entry name" value="ZF_RING_2"/>
    <property type="match status" value="1"/>
</dbReference>
<evidence type="ECO:0000256" key="2">
    <source>
        <dbReference type="ARBA" id="ARBA00022771"/>
    </source>
</evidence>
<dbReference type="EMBL" id="JAEPRB010000029">
    <property type="protein sequence ID" value="KAG2225324.1"/>
    <property type="molecule type" value="Genomic_DNA"/>
</dbReference>
<sequence length="186" mass="20265">MIQHDDIPECSICLYAIAPSQALFVAPCAHIFHLKCLLPWIELSFPAFSCPLCRTYSDLEAKVEIDEDDGFPEKTPIATTFSRNNSNNSSSSSSSSSSSRSTSRSTSSSSNRTTENVRQSPQQQQPLSNDQFTSSLEAATTTTSAAATRPSNRRTRSASSKHFSGFPPLIKRVFSSSVNGLRSIMT</sequence>
<name>A0A8H7VSE0_9FUNG</name>
<dbReference type="GO" id="GO:0005829">
    <property type="term" value="C:cytosol"/>
    <property type="evidence" value="ECO:0007669"/>
    <property type="project" value="TreeGrafter"/>
</dbReference>
<dbReference type="PANTHER" id="PTHR15067:SF7">
    <property type="entry name" value="E3 UBIQUITIN-PROTEIN LIGASE DMA1-RELATED"/>
    <property type="match status" value="1"/>
</dbReference>
<dbReference type="Gene3D" id="3.30.40.10">
    <property type="entry name" value="Zinc/RING finger domain, C3HC4 (zinc finger)"/>
    <property type="match status" value="1"/>
</dbReference>
<feature type="compositionally biased region" description="Low complexity" evidence="5">
    <location>
        <begin position="82"/>
        <end position="114"/>
    </location>
</feature>
<gene>
    <name evidence="7" type="ORF">INT45_005568</name>
</gene>